<dbReference type="AlphaFoldDB" id="A0A061GV11"/>
<sequence length="94" mass="10921">MIIHIAVCYFFIRRNSKQIAICLSGCLHVNRPLLRTLAASLYLPILSKISQAKNVGCLCHQKHLLPFWNKKQSTEFEEEGNSPPFWILWFSTFI</sequence>
<evidence type="ECO:0000313" key="1">
    <source>
        <dbReference type="EMBL" id="EOY33228.1"/>
    </source>
</evidence>
<dbReference type="EMBL" id="CM001887">
    <property type="protein sequence ID" value="EOY33228.1"/>
    <property type="molecule type" value="Genomic_DNA"/>
</dbReference>
<dbReference type="InParanoid" id="A0A061GV11"/>
<protein>
    <submittedName>
        <fullName evidence="1">Uncharacterized protein</fullName>
    </submittedName>
</protein>
<dbReference type="Proteomes" id="UP000026915">
    <property type="component" value="Chromosome 9"/>
</dbReference>
<name>A0A061GV11_THECC</name>
<gene>
    <name evidence="1" type="ORF">TCM_041176</name>
</gene>
<reference evidence="1 2" key="1">
    <citation type="journal article" date="2013" name="Genome Biol.">
        <title>The genome sequence of the most widely cultivated cacao type and its use to identify candidate genes regulating pod color.</title>
        <authorList>
            <person name="Motamayor J.C."/>
            <person name="Mockaitis K."/>
            <person name="Schmutz J."/>
            <person name="Haiminen N."/>
            <person name="Iii D.L."/>
            <person name="Cornejo O."/>
            <person name="Findley S.D."/>
            <person name="Zheng P."/>
            <person name="Utro F."/>
            <person name="Royaert S."/>
            <person name="Saski C."/>
            <person name="Jenkins J."/>
            <person name="Podicheti R."/>
            <person name="Zhao M."/>
            <person name="Scheffler B.E."/>
            <person name="Stack J.C."/>
            <person name="Feltus F.A."/>
            <person name="Mustiga G.M."/>
            <person name="Amores F."/>
            <person name="Phillips W."/>
            <person name="Marelli J.P."/>
            <person name="May G.D."/>
            <person name="Shapiro H."/>
            <person name="Ma J."/>
            <person name="Bustamante C.D."/>
            <person name="Schnell R.J."/>
            <person name="Main D."/>
            <person name="Gilbert D."/>
            <person name="Parida L."/>
            <person name="Kuhn D.N."/>
        </authorList>
    </citation>
    <scope>NUCLEOTIDE SEQUENCE [LARGE SCALE GENOMIC DNA]</scope>
    <source>
        <strain evidence="2">cv. Matina 1-6</strain>
    </source>
</reference>
<keyword evidence="2" id="KW-1185">Reference proteome</keyword>
<accession>A0A061GV11</accession>
<evidence type="ECO:0000313" key="2">
    <source>
        <dbReference type="Proteomes" id="UP000026915"/>
    </source>
</evidence>
<dbReference type="HOGENOM" id="CLU_2390453_0_0_1"/>
<proteinExistence type="predicted"/>
<organism evidence="1 2">
    <name type="scientific">Theobroma cacao</name>
    <name type="common">Cacao</name>
    <name type="synonym">Cocoa</name>
    <dbReference type="NCBI Taxonomy" id="3641"/>
    <lineage>
        <taxon>Eukaryota</taxon>
        <taxon>Viridiplantae</taxon>
        <taxon>Streptophyta</taxon>
        <taxon>Embryophyta</taxon>
        <taxon>Tracheophyta</taxon>
        <taxon>Spermatophyta</taxon>
        <taxon>Magnoliopsida</taxon>
        <taxon>eudicotyledons</taxon>
        <taxon>Gunneridae</taxon>
        <taxon>Pentapetalae</taxon>
        <taxon>rosids</taxon>
        <taxon>malvids</taxon>
        <taxon>Malvales</taxon>
        <taxon>Malvaceae</taxon>
        <taxon>Byttnerioideae</taxon>
        <taxon>Theobroma</taxon>
    </lineage>
</organism>
<dbReference type="Gramene" id="EOY33228">
    <property type="protein sequence ID" value="EOY33228"/>
    <property type="gene ID" value="TCM_041176"/>
</dbReference>